<name>A0A4R4W893_9ACTN</name>
<dbReference type="InterPro" id="IPR000462">
    <property type="entry name" value="CDP-OH_P_trans"/>
</dbReference>
<dbReference type="GO" id="GO:0016780">
    <property type="term" value="F:phosphotransferase activity, for other substituted phosphate groups"/>
    <property type="evidence" value="ECO:0007669"/>
    <property type="project" value="InterPro"/>
</dbReference>
<dbReference type="GO" id="GO:0008654">
    <property type="term" value="P:phospholipid biosynthetic process"/>
    <property type="evidence" value="ECO:0007669"/>
    <property type="project" value="InterPro"/>
</dbReference>
<dbReference type="GO" id="GO:0016020">
    <property type="term" value="C:membrane"/>
    <property type="evidence" value="ECO:0007669"/>
    <property type="project" value="InterPro"/>
</dbReference>
<keyword evidence="3" id="KW-1185">Reference proteome</keyword>
<feature type="transmembrane region" description="Helical" evidence="1">
    <location>
        <begin position="98"/>
        <end position="123"/>
    </location>
</feature>
<dbReference type="EMBL" id="SMKP01000135">
    <property type="protein sequence ID" value="TDD14948.1"/>
    <property type="molecule type" value="Genomic_DNA"/>
</dbReference>
<sequence>MNGLYALKPWYAARLSGVRAFLVAHGVCPSAITVSGIVFGAVAGAVLALGETGPWVAAAVATALAGRLACANLDGGVARDGGRTTRFGAVVNELGDRLAEYAALAGCLALADPALVACAALAATLPSWAALAGAAAGARRPQGGPIGKTERCVLLVVFALTGWPAWLVVLAAGSLLTAVVRLARVHRELRTAPAPQETGS</sequence>
<dbReference type="RefSeq" id="WP_132515445.1">
    <property type="nucleotide sequence ID" value="NZ_SMKP01000135.1"/>
</dbReference>
<keyword evidence="1" id="KW-0812">Transmembrane</keyword>
<keyword evidence="1" id="KW-0472">Membrane</keyword>
<comment type="caution">
    <text evidence="2">The sequence shown here is derived from an EMBL/GenBank/DDBJ whole genome shotgun (WGS) entry which is preliminary data.</text>
</comment>
<proteinExistence type="predicted"/>
<evidence type="ECO:0000313" key="3">
    <source>
        <dbReference type="Proteomes" id="UP000294543"/>
    </source>
</evidence>
<dbReference type="Gene3D" id="1.20.120.1760">
    <property type="match status" value="1"/>
</dbReference>
<feature type="transmembrane region" description="Helical" evidence="1">
    <location>
        <begin position="21"/>
        <end position="49"/>
    </location>
</feature>
<dbReference type="InterPro" id="IPR043130">
    <property type="entry name" value="CDP-OH_PTrfase_TM_dom"/>
</dbReference>
<keyword evidence="1" id="KW-1133">Transmembrane helix</keyword>
<dbReference type="Pfam" id="PF01066">
    <property type="entry name" value="CDP-OH_P_transf"/>
    <property type="match status" value="1"/>
</dbReference>
<keyword evidence="2" id="KW-0808">Transferase</keyword>
<reference evidence="2 3" key="1">
    <citation type="submission" date="2019-03" db="EMBL/GenBank/DDBJ databases">
        <title>Draft genome sequences of novel Actinobacteria.</title>
        <authorList>
            <person name="Sahin N."/>
            <person name="Ay H."/>
            <person name="Saygin H."/>
        </authorList>
    </citation>
    <scope>NUCLEOTIDE SEQUENCE [LARGE SCALE GENOMIC DNA]</scope>
    <source>
        <strain evidence="2 3">KC712</strain>
    </source>
</reference>
<accession>A0A4R4W893</accession>
<protein>
    <submittedName>
        <fullName evidence="2">CDP-alcohol phosphatidyltransferase family protein</fullName>
    </submittedName>
</protein>
<evidence type="ECO:0000313" key="2">
    <source>
        <dbReference type="EMBL" id="TDD14948.1"/>
    </source>
</evidence>
<feature type="transmembrane region" description="Helical" evidence="1">
    <location>
        <begin position="163"/>
        <end position="183"/>
    </location>
</feature>
<organism evidence="2 3">
    <name type="scientific">Nonomuraea diastatica</name>
    <dbReference type="NCBI Taxonomy" id="1848329"/>
    <lineage>
        <taxon>Bacteria</taxon>
        <taxon>Bacillati</taxon>
        <taxon>Actinomycetota</taxon>
        <taxon>Actinomycetes</taxon>
        <taxon>Streptosporangiales</taxon>
        <taxon>Streptosporangiaceae</taxon>
        <taxon>Nonomuraea</taxon>
    </lineage>
</organism>
<evidence type="ECO:0000256" key="1">
    <source>
        <dbReference type="SAM" id="Phobius"/>
    </source>
</evidence>
<dbReference type="AlphaFoldDB" id="A0A4R4W893"/>
<gene>
    <name evidence="2" type="ORF">E1294_35980</name>
</gene>
<dbReference type="OrthoDB" id="3431809at2"/>
<dbReference type="Proteomes" id="UP000294543">
    <property type="component" value="Unassembled WGS sequence"/>
</dbReference>